<dbReference type="PIRSF" id="PIRSF000862">
    <property type="entry name" value="Steryl_ester_lip"/>
    <property type="match status" value="1"/>
</dbReference>
<keyword evidence="2" id="KW-0732">Signal</keyword>
<accession>A0A2A6CME5</accession>
<dbReference type="Proteomes" id="UP000005239">
    <property type="component" value="Unassembled WGS sequence"/>
</dbReference>
<proteinExistence type="inferred from homology"/>
<reference evidence="8" key="1">
    <citation type="journal article" date="2008" name="Nat. Genet.">
        <title>The Pristionchus pacificus genome provides a unique perspective on nematode lifestyle and parasitism.</title>
        <authorList>
            <person name="Dieterich C."/>
            <person name="Clifton S.W."/>
            <person name="Schuster L.N."/>
            <person name="Chinwalla A."/>
            <person name="Delehaunty K."/>
            <person name="Dinkelacker I."/>
            <person name="Fulton L."/>
            <person name="Fulton R."/>
            <person name="Godfrey J."/>
            <person name="Minx P."/>
            <person name="Mitreva M."/>
            <person name="Roeseler W."/>
            <person name="Tian H."/>
            <person name="Witte H."/>
            <person name="Yang S.P."/>
            <person name="Wilson R.K."/>
            <person name="Sommer R.J."/>
        </authorList>
    </citation>
    <scope>NUCLEOTIDE SEQUENCE [LARGE SCALE GENOMIC DNA]</scope>
    <source>
        <strain evidence="8">PS312</strain>
    </source>
</reference>
<reference evidence="7" key="2">
    <citation type="submission" date="2022-06" db="UniProtKB">
        <authorList>
            <consortium name="EnsemblMetazoa"/>
        </authorList>
    </citation>
    <scope>IDENTIFICATION</scope>
    <source>
        <strain evidence="7">PS312</strain>
    </source>
</reference>
<dbReference type="FunFam" id="3.40.50.1820:FF:000410">
    <property type="entry name" value="Lipase"/>
    <property type="match status" value="1"/>
</dbReference>
<organism evidence="7 8">
    <name type="scientific">Pristionchus pacificus</name>
    <name type="common">Parasitic nematode worm</name>
    <dbReference type="NCBI Taxonomy" id="54126"/>
    <lineage>
        <taxon>Eukaryota</taxon>
        <taxon>Metazoa</taxon>
        <taxon>Ecdysozoa</taxon>
        <taxon>Nematoda</taxon>
        <taxon>Chromadorea</taxon>
        <taxon>Rhabditida</taxon>
        <taxon>Rhabditina</taxon>
        <taxon>Diplogasteromorpha</taxon>
        <taxon>Diplogasteroidea</taxon>
        <taxon>Neodiplogasteridae</taxon>
        <taxon>Pristionchus</taxon>
    </lineage>
</organism>
<evidence type="ECO:0000256" key="4">
    <source>
        <dbReference type="ARBA" id="ARBA00023098"/>
    </source>
</evidence>
<evidence type="ECO:0000256" key="5">
    <source>
        <dbReference type="ARBA" id="ARBA00023180"/>
    </source>
</evidence>
<sequence>MRLLLLFLPFVFTLSITSADDQADDPEAYMDAVYSSCNRPPIVFAHGFGGGSTMFMTNPPESSPAFILADAGFDVFLLNHRGTTYGRRHKFLKQWENKFWQYTVDDMSKYDSTAVIDKVLELTGNEGIYWIGLSQGTTMAYLTLADHPEYNSKIKVLFQTGPAGTAGYAQGPVKIALWAYKALKPVVDFYRIAIGSHEVAFQWPSVYRPLVRLCNIIPMAPQICNSAINLLMGPSTRTINMTRAPVYLAHTPSGTSTMSALHLAQMASRLKFEHMDHNPAENLRRYGQLTPPPYDFSNIDVPVYHIRGTADILASEEDVKNTESLLKKGVVKGSFRIEGYNHIDYSFATDCAEMVYNPITAIVRKQEPDMCQR</sequence>
<keyword evidence="8" id="KW-1185">Reference proteome</keyword>
<comment type="similarity">
    <text evidence="1 6">Belongs to the AB hydrolase superfamily. Lipase family.</text>
</comment>
<keyword evidence="5" id="KW-0325">Glycoprotein</keyword>
<name>A0A2A6CME5_PRIPA</name>
<dbReference type="OrthoDB" id="9974421at2759"/>
<dbReference type="Gene3D" id="3.40.50.1820">
    <property type="entry name" value="alpha/beta hydrolase"/>
    <property type="match status" value="1"/>
</dbReference>
<dbReference type="InterPro" id="IPR025483">
    <property type="entry name" value="Lipase_euk"/>
</dbReference>
<evidence type="ECO:0000256" key="6">
    <source>
        <dbReference type="PIRNR" id="PIRNR000862"/>
    </source>
</evidence>
<accession>A0A8R1UY61</accession>
<dbReference type="AlphaFoldDB" id="A0A2A6CME5"/>
<keyword evidence="6" id="KW-0378">Hydrolase</keyword>
<dbReference type="InterPro" id="IPR000073">
    <property type="entry name" value="AB_hydrolase_1"/>
</dbReference>
<protein>
    <recommendedName>
        <fullName evidence="6">Lipase</fullName>
    </recommendedName>
</protein>
<keyword evidence="3 6" id="KW-0442">Lipid degradation</keyword>
<evidence type="ECO:0000256" key="3">
    <source>
        <dbReference type="ARBA" id="ARBA00022963"/>
    </source>
</evidence>
<dbReference type="GO" id="GO:0006629">
    <property type="term" value="P:lipid metabolic process"/>
    <property type="evidence" value="ECO:0000318"/>
    <property type="project" value="GO_Central"/>
</dbReference>
<evidence type="ECO:0000313" key="8">
    <source>
        <dbReference type="Proteomes" id="UP000005239"/>
    </source>
</evidence>
<gene>
    <name evidence="7" type="primary">WBGene00279838</name>
</gene>
<evidence type="ECO:0000256" key="2">
    <source>
        <dbReference type="ARBA" id="ARBA00022729"/>
    </source>
</evidence>
<evidence type="ECO:0000313" key="7">
    <source>
        <dbReference type="EnsemblMetazoa" id="PPA41469.1"/>
    </source>
</evidence>
<dbReference type="GO" id="GO:0016298">
    <property type="term" value="F:lipase activity"/>
    <property type="evidence" value="ECO:0000318"/>
    <property type="project" value="GO_Central"/>
</dbReference>
<dbReference type="GO" id="GO:0016042">
    <property type="term" value="P:lipid catabolic process"/>
    <property type="evidence" value="ECO:0007669"/>
    <property type="project" value="UniProtKB-KW"/>
</dbReference>
<evidence type="ECO:0000256" key="1">
    <source>
        <dbReference type="ARBA" id="ARBA00010701"/>
    </source>
</evidence>
<dbReference type="SUPFAM" id="SSF53474">
    <property type="entry name" value="alpha/beta-Hydrolases"/>
    <property type="match status" value="1"/>
</dbReference>
<dbReference type="EnsemblMetazoa" id="PPA41469.1">
    <property type="protein sequence ID" value="PPA41469.1"/>
    <property type="gene ID" value="WBGene00279838"/>
</dbReference>
<keyword evidence="4" id="KW-0443">Lipid metabolism</keyword>
<dbReference type="InterPro" id="IPR029058">
    <property type="entry name" value="AB_hydrolase_fold"/>
</dbReference>
<dbReference type="PANTHER" id="PTHR11005">
    <property type="entry name" value="LYSOSOMAL ACID LIPASE-RELATED"/>
    <property type="match status" value="1"/>
</dbReference>
<dbReference type="Pfam" id="PF00561">
    <property type="entry name" value="Abhydrolase_1"/>
    <property type="match status" value="1"/>
</dbReference>